<keyword evidence="1" id="KW-0472">Membrane</keyword>
<protein>
    <submittedName>
        <fullName evidence="2">Mechanosensitive ion channel</fullName>
    </submittedName>
</protein>
<feature type="transmembrane region" description="Helical" evidence="1">
    <location>
        <begin position="311"/>
        <end position="332"/>
    </location>
</feature>
<feature type="transmembrane region" description="Helical" evidence="1">
    <location>
        <begin position="339"/>
        <end position="356"/>
    </location>
</feature>
<proteinExistence type="predicted"/>
<dbReference type="EMBL" id="JAUQTA010000002">
    <property type="protein sequence ID" value="MDO7868957.1"/>
    <property type="molecule type" value="Genomic_DNA"/>
</dbReference>
<dbReference type="Proteomes" id="UP001233314">
    <property type="component" value="Unassembled WGS sequence"/>
</dbReference>
<gene>
    <name evidence="2" type="ORF">Q5722_11320</name>
</gene>
<dbReference type="PANTHER" id="PTHR30221">
    <property type="entry name" value="SMALL-CONDUCTANCE MECHANOSENSITIVE CHANNEL"/>
    <property type="match status" value="1"/>
</dbReference>
<reference evidence="2 3" key="1">
    <citation type="submission" date="2023-07" db="EMBL/GenBank/DDBJ databases">
        <title>Nocardioides sp. nov WY-20 isolated from soil.</title>
        <authorList>
            <person name="Liu B."/>
            <person name="Wan Y."/>
        </authorList>
    </citation>
    <scope>NUCLEOTIDE SEQUENCE [LARGE SCALE GENOMIC DNA]</scope>
    <source>
        <strain evidence="2 3">WY-20</strain>
    </source>
</reference>
<dbReference type="NCBIfam" id="NF033912">
    <property type="entry name" value="msc"/>
    <property type="match status" value="1"/>
</dbReference>
<sequence>MDIQEFNDRYDVVGTLGKVGIAIAILVITWIIAKIVAKVFAKLVTKVPALQKAGADGQSLGASLGSIASLLVWLFGLMAILQLFGLTQVLAPVQNMLNGVFAFLPNIIGAGLVFVVGAILAKIVRQLVETALSAVPFDRWLGNGSRKLETAAGVADTPGYAAPAPVEAGLSARSIISMLGLVVYSMIMLVVAISALQILDIQAISEPATQMLQKIMDAIPNIIAGAVLLGIGVLIAGFVTALLTELLSGLGIDRGLRSMEVLPAGKSAVPAITKIVQVAIVLVFAVAATRLLGFAEITNFLQEILALGGKVAFGGAIIAAGFVVASVLAKLVGGSAANIVRIATLVLFGAMGLKYMGLADSIINLAFGSLVVGGAAAAALAFGLGGREAAARQLAKLQNQNSGPQI</sequence>
<feature type="transmembrane region" description="Helical" evidence="1">
    <location>
        <begin position="96"/>
        <end position="121"/>
    </location>
</feature>
<feature type="transmembrane region" description="Helical" evidence="1">
    <location>
        <begin position="268"/>
        <end position="291"/>
    </location>
</feature>
<feature type="transmembrane region" description="Helical" evidence="1">
    <location>
        <begin position="20"/>
        <end position="41"/>
    </location>
</feature>
<feature type="transmembrane region" description="Helical" evidence="1">
    <location>
        <begin position="62"/>
        <end position="84"/>
    </location>
</feature>
<evidence type="ECO:0000313" key="2">
    <source>
        <dbReference type="EMBL" id="MDO7868957.1"/>
    </source>
</evidence>
<name>A0ABT9B2J6_9ACTN</name>
<evidence type="ECO:0000256" key="1">
    <source>
        <dbReference type="SAM" id="Phobius"/>
    </source>
</evidence>
<keyword evidence="1" id="KW-1133">Transmembrane helix</keyword>
<comment type="caution">
    <text evidence="2">The sequence shown here is derived from an EMBL/GenBank/DDBJ whole genome shotgun (WGS) entry which is preliminary data.</text>
</comment>
<evidence type="ECO:0000313" key="3">
    <source>
        <dbReference type="Proteomes" id="UP001233314"/>
    </source>
</evidence>
<dbReference type="InterPro" id="IPR008910">
    <property type="entry name" value="MSC_TM_helix"/>
</dbReference>
<dbReference type="Gene3D" id="1.10.287.1260">
    <property type="match status" value="1"/>
</dbReference>
<organism evidence="2 3">
    <name type="scientific">Nocardioides jiangxiensis</name>
    <dbReference type="NCBI Taxonomy" id="3064524"/>
    <lineage>
        <taxon>Bacteria</taxon>
        <taxon>Bacillati</taxon>
        <taxon>Actinomycetota</taxon>
        <taxon>Actinomycetes</taxon>
        <taxon>Propionibacteriales</taxon>
        <taxon>Nocardioidaceae</taxon>
        <taxon>Nocardioides</taxon>
    </lineage>
</organism>
<keyword evidence="3" id="KW-1185">Reference proteome</keyword>
<accession>A0ABT9B2J6</accession>
<keyword evidence="1" id="KW-0812">Transmembrane</keyword>
<dbReference type="RefSeq" id="WP_305028380.1">
    <property type="nucleotide sequence ID" value="NZ_JAUQTA010000002.1"/>
</dbReference>
<dbReference type="InterPro" id="IPR045275">
    <property type="entry name" value="MscS_archaea/bacteria_type"/>
</dbReference>
<dbReference type="PANTHER" id="PTHR30221:SF1">
    <property type="entry name" value="SMALL-CONDUCTANCE MECHANOSENSITIVE CHANNEL"/>
    <property type="match status" value="1"/>
</dbReference>
<feature type="transmembrane region" description="Helical" evidence="1">
    <location>
        <begin position="219"/>
        <end position="247"/>
    </location>
</feature>
<dbReference type="Pfam" id="PF05552">
    <property type="entry name" value="MS_channel_1st_1"/>
    <property type="match status" value="2"/>
</dbReference>
<feature type="transmembrane region" description="Helical" evidence="1">
    <location>
        <begin position="362"/>
        <end position="384"/>
    </location>
</feature>
<feature type="transmembrane region" description="Helical" evidence="1">
    <location>
        <begin position="178"/>
        <end position="199"/>
    </location>
</feature>